<feature type="compositionally biased region" description="Basic and acidic residues" evidence="8">
    <location>
        <begin position="4206"/>
        <end position="4222"/>
    </location>
</feature>
<feature type="region of interest" description="Disordered" evidence="8">
    <location>
        <begin position="4483"/>
        <end position="4570"/>
    </location>
</feature>
<dbReference type="OrthoDB" id="7163280at2"/>
<feature type="region of interest" description="Disordered" evidence="8">
    <location>
        <begin position="4261"/>
        <end position="4466"/>
    </location>
</feature>
<feature type="region of interest" description="Disordered" evidence="8">
    <location>
        <begin position="4018"/>
        <end position="4058"/>
    </location>
</feature>
<feature type="compositionally biased region" description="Basic and acidic residues" evidence="8">
    <location>
        <begin position="2910"/>
        <end position="2919"/>
    </location>
</feature>
<feature type="region of interest" description="Disordered" evidence="8">
    <location>
        <begin position="2910"/>
        <end position="3150"/>
    </location>
</feature>
<feature type="compositionally biased region" description="Basic and acidic residues" evidence="8">
    <location>
        <begin position="4500"/>
        <end position="4514"/>
    </location>
</feature>
<feature type="compositionally biased region" description="Basic and acidic residues" evidence="8">
    <location>
        <begin position="3418"/>
        <end position="3450"/>
    </location>
</feature>
<feature type="region of interest" description="Disordered" evidence="8">
    <location>
        <begin position="4080"/>
        <end position="4137"/>
    </location>
</feature>
<feature type="compositionally biased region" description="Basic and acidic residues" evidence="8">
    <location>
        <begin position="3230"/>
        <end position="3334"/>
    </location>
</feature>
<feature type="region of interest" description="Disordered" evidence="8">
    <location>
        <begin position="4626"/>
        <end position="4650"/>
    </location>
</feature>
<feature type="region of interest" description="Disordered" evidence="8">
    <location>
        <begin position="2335"/>
        <end position="2704"/>
    </location>
</feature>
<feature type="compositionally biased region" description="Basic and acidic residues" evidence="8">
    <location>
        <begin position="2615"/>
        <end position="2704"/>
    </location>
</feature>
<evidence type="ECO:0000256" key="5">
    <source>
        <dbReference type="ARBA" id="ARBA00022989"/>
    </source>
</evidence>
<keyword evidence="5 9" id="KW-1133">Transmembrane helix</keyword>
<comment type="caution">
    <text evidence="10">The sequence shown here is derived from an EMBL/GenBank/DDBJ whole genome shotgun (WGS) entry which is preliminary data.</text>
</comment>
<feature type="region of interest" description="Disordered" evidence="8">
    <location>
        <begin position="2739"/>
        <end position="2872"/>
    </location>
</feature>
<feature type="compositionally biased region" description="Basic and acidic residues" evidence="8">
    <location>
        <begin position="3467"/>
        <end position="3522"/>
    </location>
</feature>
<feature type="compositionally biased region" description="Basic and acidic residues" evidence="8">
    <location>
        <begin position="3187"/>
        <end position="3201"/>
    </location>
</feature>
<feature type="region of interest" description="Disordered" evidence="8">
    <location>
        <begin position="4899"/>
        <end position="5023"/>
    </location>
</feature>
<feature type="compositionally biased region" description="Basic and acidic residues" evidence="8">
    <location>
        <begin position="3532"/>
        <end position="3621"/>
    </location>
</feature>
<feature type="region of interest" description="Disordered" evidence="8">
    <location>
        <begin position="4767"/>
        <end position="4826"/>
    </location>
</feature>
<feature type="compositionally biased region" description="Basic and acidic residues" evidence="8">
    <location>
        <begin position="1929"/>
        <end position="2028"/>
    </location>
</feature>
<feature type="compositionally biased region" description="Low complexity" evidence="8">
    <location>
        <begin position="970"/>
        <end position="979"/>
    </location>
</feature>
<feature type="compositionally biased region" description="Basic and acidic residues" evidence="8">
    <location>
        <begin position="1242"/>
        <end position="1255"/>
    </location>
</feature>
<feature type="compositionally biased region" description="Basic and acidic residues" evidence="8">
    <location>
        <begin position="2948"/>
        <end position="3046"/>
    </location>
</feature>
<evidence type="ECO:0000256" key="2">
    <source>
        <dbReference type="ARBA" id="ARBA00007802"/>
    </source>
</evidence>
<feature type="compositionally biased region" description="Basic and acidic residues" evidence="8">
    <location>
        <begin position="1482"/>
        <end position="1520"/>
    </location>
</feature>
<organism evidence="10 11">
    <name type="scientific">Candidatus Neoehrlichia procyonis str. RAC413</name>
    <dbReference type="NCBI Taxonomy" id="1359163"/>
    <lineage>
        <taxon>Bacteria</taxon>
        <taxon>Pseudomonadati</taxon>
        <taxon>Pseudomonadota</taxon>
        <taxon>Alphaproteobacteria</taxon>
        <taxon>Rickettsiales</taxon>
        <taxon>Anaplasmataceae</taxon>
        <taxon>Candidatus Neoehrlichia</taxon>
    </lineage>
</organism>
<feature type="compositionally biased region" description="Basic and acidic residues" evidence="8">
    <location>
        <begin position="4286"/>
        <end position="4305"/>
    </location>
</feature>
<feature type="compositionally biased region" description="Basic and acidic residues" evidence="8">
    <location>
        <begin position="983"/>
        <end position="996"/>
    </location>
</feature>
<comment type="similarity">
    <text evidence="2">Belongs to the TrbL/VirB6 family.</text>
</comment>
<feature type="transmembrane region" description="Helical" evidence="9">
    <location>
        <begin position="424"/>
        <end position="448"/>
    </location>
</feature>
<feature type="region of interest" description="Disordered" evidence="8">
    <location>
        <begin position="4664"/>
        <end position="4693"/>
    </location>
</feature>
<feature type="compositionally biased region" description="Basic and acidic residues" evidence="8">
    <location>
        <begin position="1288"/>
        <end position="1301"/>
    </location>
</feature>
<dbReference type="PATRIC" id="fig|1359163.3.peg.339"/>
<evidence type="ECO:0000256" key="9">
    <source>
        <dbReference type="SAM" id="Phobius"/>
    </source>
</evidence>
<dbReference type="EMBL" id="LANX01000001">
    <property type="protein sequence ID" value="KJV68978.1"/>
    <property type="molecule type" value="Genomic_DNA"/>
</dbReference>
<feature type="region of interest" description="Disordered" evidence="8">
    <location>
        <begin position="1188"/>
        <end position="1218"/>
    </location>
</feature>
<feature type="region of interest" description="Disordered" evidence="8">
    <location>
        <begin position="2169"/>
        <end position="2302"/>
    </location>
</feature>
<feature type="compositionally biased region" description="Basic and acidic residues" evidence="8">
    <location>
        <begin position="2169"/>
        <end position="2183"/>
    </location>
</feature>
<sequence>MINSLNIGYKFIFLNLILLCLILASCSSGESPTYKCIAADHFSSEKSLTVNAYYDPNDDASFKANDNSSGRTISVRNPSHTVRWKDTGFVTDGTTIVLKTLGMWTAWDKDYKKFTPIKNITAGLVDVNKDNPIYDSIVPMDRICGPYYPITKKFFNNSCTITCATFDQKGTDELSGKYGSPCWFKDGYGAYLLLRRDNDPDPNETLNIMRYPISPIVHIGYQSSDIGGIGSYSSDDKGIIDNKCNKVHLEKGWKIYVKIMDTYYYDNAGGYEINFISGVKKAKTWSIFESIRKEVRLRLDKTGEQIFKKIINNEVFKHLVFSVLTLFLVCSALAYIFGMVQSPLPDVIVRTLKISLVVLLISPGSWDFFYNHLLAFFIKGVDEIIAIINSYSVAYREDAPFAFIDEMIRDKIFSEIVWTVKVRALIIANFVSIFFVVIVIFSVIFYVFLCMYAFVIYMTAFVGITFLIGLMPILFIGILFSQLKSLFDGWLTQCISFALQSILMFTLIAMFGALIMNYYYRIFGFTACYNEWLNFRLCFTENSCIFDVHVFNWTPGQKYDTVVIGLPIKGSFSRDYKDKDQDFSGNARYVFTGGGAVIRVPPDYRTTDFRYVDYPFFDPDTESKGVPGGVTVSDSSVFVKLSQLINSLVVATSNYSISRLSVLIGNELDKLVNKQEISNESRNKYMSLLNTHVVNGRIDKDAIIGYLISEIIGSSAITATSQEKLNEQYDYNIIKGIKNGDLLIWTEIFGLMIVSFLIWQMRAFIQSLAVSLSGGSMMSQTIAGMYDSGFTKIFSGIPLIGGVISKIDQSIDQLRIMARMKVASQVSDTVNRIPLMMRYGFGDKVGTAVDVVGGAIKATKAVGDFLTSEPHLKFEASRLNYMRAFVGAHLGFSPLQAMKYLGMHTIGKLAGYREGNLIYNITEDRRAFLDNLRTLTMGAPKYQPSPYIPEKKDNNNEKPSNQIKRDDSANNNNNNNNCNDLEESGRDEVTGDRAKINEPSPDYDQDTVTQGEKLDTVKDVFHKLSPQVKRDKEVNDFVDEHGNIYLNDNNIKDACKGLSELKRMLDSTTDAGARSCIQSDIFKLETALRDKLGNDFDQVIRDYESDDNINYNDIRDEMLYAVNQAERLDTVEDRFHNYSDLEEGGRDEVTGDITRINELPPDYYEPSPDYDQDAVTHIERLDTVEDGFHSYNDLEGGGRDEVTGDLTRINEPSPDYDQDTVTHIERFNTTEDGLHSYNDLEESGRDEVTGDKTKINEPLPDYDQDVLTHIERLNTTEDGLHSYNDLEESGRDEVTGDKTKINEPLPDYDQDALTHIERLNTAEDGLRSYNDLEEDGHDEVTGDKTKINEPLPDYDQDALIHIERLDTVEDGFHSYNDLEEGRRNEVTDDGTKIPLDGDLKSDYEGGTTFVDQAYTDKNDDVQVKEHDEAIGDGTRIPLPDHDAVSQDERLGNVEDKSSSYSSIEDNRDENVVSGMPYSMPDNKGEREHDEVSDNRSELDGDVKLDSDVKYEVAGRGKIDESDYYGSVPDDSFIEQASTDKDDVQVKEHDEAIDDGTKVPLPDHDAVSQDEKLGNVEDKSSGDSNLEENKGEDVVGDMHHSMPDNKGEREHDEVSDNRSELDGDVKYELAGRGKIDESDYYGSVPDDSFIEQASTDKDDVQVKEHNEAIDDGTKVTLPDHDAVSQDERLGNVEDKSSDDSNLEENKGEDVVGDMHHSMPDNKGEREHDEVSDNRSELDGDVKYELAGRGKIDESDYYGSVPDDRATFIEQASTHENDVQVKEHDEVTGDGTKISLDGDLKSDYEGGTAFVGQTSTDKDDVQVKEHDEAIDDGTKVTLPDHDAVSQDERLGNVEDKSSGDSNLEENKGEDVVGDMHHSMSDNKGEREHDEVSDNRSELDGDVKYELAGRGKIDESDYYGSVPDDSFIEQASTDKDDVQVKEHDEAIDDGTKVPLPDHDAVSQDEKLGNVEDKSSGDSNLEENKGEDVVGDMHHSMPDNKGEREHDEVSDNRSELDGDVKYELAGRGKIDESDYYGSVPDDSFIEQASTDKDDVQVKEHDEAIDDGTKVPLPDHDAVSQDEKLGNVEDKSSGDSNLEENKGEDVVGDMHHSMPDNKGEREHDEVSDNRSELDGDVKLDRDVKYEVAGRGKIDESDYYGSVPDDRATFIEQASTHENDVQVKEHDEVTGDGTKISLDGDLKSDYEGGTAFVGQTSTDKDDVQVKEHDEAIDDGTKVTLPDHDAVSQDERLGNVEDKSSGDSNLEENKGEDVVGDMHHSMPDNKGEREHDEVSDNRSELDGDVKLDRDVKYELAGRGKIDESDYYGSVPDDRATFIEQASTHENDVQVKEHDEVTGDGTKISLDGDLKSDYEGGTAFVGQTSTDKDDVQVKEHDEAIDDGTKVTLPDHDAVSQDERLGNVEDKSSGDSNLEENKGEDVVGDMHHSMSDNKGEREHDEVSDNRSELDGDVKYELAGRGKIDESDYYGSVPDDSFIEQASTDKDDVQVKEHDEAIDDGTKVPLPDHDAVSQDEKLGNVEDKSSGDSNLEENKGEDVVGDMHHSMPDNKGEREHDEVSDNRSELDGDVKLDRDVKYEVAGRGKIDESDYYGSVPDDSFIEQASTDKDDVQVKEHDEAIDDGTKVPLPDHDAVSQDEKLGNVEDKSSGDSNLEENKGEDVVGDMHHSMPDNKGEREHDEVSDNRSELDGDVKLDRDVKYEVAGRGKIDESDYYGSVPDDRATFIEQASTHENDVQVKEHDEVTGDGTKISLDGDLKSDYEGGTAFVGQTSTDKDDVQVKEHDEAIDDGTKVTLPDHDAVSQDERLGNVEDKSSGDSNLEENKGEDVVGDMHHSMPDNKGEREHDEVSDNRSELDGDVKLDRDVKYELAGRGKIDESDYYGSVPDDRATFIEQASTHENDVQVKEHDEVTGDGTKISLDGDLKSDYEGGTAFVGQTSTDKDDVQVKEHDEAIDDGTKVTLPDHDAVSQDERLGNVEDKSSGDSNLEENKGEDVVGDMHHSMSDNKGEREHDEVSDNRSELDGDVKYELAGRGKIDESDYYGSVPDDSFIEQASTDKDDVQVKEHDEAIDDGTKVPLPDHDAVSQDEKLGNVEDKSSGDSNLEENKGEDVVGDMHHSMPDNKGEREHDEVSDNRSELDGDVKLDRDVKYEVAGRGKIDESDYYGSVPDDRATFIEQASTHENDVQVKEHDEVTGDGTKISLDGDLKSDYEGGTAFVGQTSTDKDDVQVKEHDEAIDDGTKVTLPDHDAVSQDERLGNVEDKSSGDSNLEENKGEDVVGDMHHSMPDNKGEREHDEVSDNRSELDGDVKLDRDVKYEVAGRGKIDESDYYGSVPDDSFIGQASTDKDDLQIKEHDEAIDDGIRIPLPDHDAVSQDERLGNVEDKSSDDSNLEENKGEDVVGDMHYSMPDNKGEREHDEVSDNRSELDGDVKYELAGRGKIDESDYYGSVPDDSFIEQASTDKDDVQVKEHDEAIDDGTKVTLPDHDAVSQDERLGNVEDKSSDDSNLEENKGEDVVGDMSHSMPDNKGEREHDEAIDDGTKVTLPDHDAVSQDERLGNVEDKSSGDSNLEENKGEDVVGDMHHSMSDNKGEREHDEVSDNRSELDGDVKLDSDVEYEVAGRGKIDESDYYGSVPDDSFIEQASTDKDDVQVKEHDEVTGDGTKIPLDDDLKSEYEEGTAFVGQASTNENDDVQVKEHNEAIGDGTKIPLDGDLKSDYEGGTTFVGQASTDKDDVQVKEHDEAIGDGTRVPLPDHDAVNQDERLNNVEDKSSSYSSIEENRDENVISGMPYIMSDNKGEREHDEVLDNRSELDGDVKLDRDVKYEVASRGKIDESDYYGSVPDDRATFIEQVSTDKDDVQVKEHDEVTGDGTKVTLPDHDAVSQDERLGNVEDKSSGDSNLEKNKGEDVVGDMHHSMSDNKGEREHDEVSDNRSELDGDVKLDSDVKYEVVGRGKIDESDDYGSVPDDSFIEQASADKDDVQVKEHDEAIDDGTKVTLPDHDAVSQDERLGNVEDKSSSYYSSIEENRDENVVGDMLHSMPDNKGEREHDEVLDNRLDSDVKYEVASRGKIDESDYYGSVPDDSFIEQASTDKDDVQVKEHDEVTGDGTKIPLDGDLKSDYEGGTTFVGQASTNKDDVQVKEHDEAIGDGTRVPLPDHDAVNQDERLNNVEDKLNSYSSIEENRDENVVSGMPYIMSDNKGEREHDEVLDNRSELDGDVKLDRDVKYEVAGRGKIDESDDYGSVPDDRATFIEQVSTDKDDVQVKEHDEVTGDGTKVTLPDHDAVSQDERLGNVEDKSSSYSSIEDNRDENVVGDMHHSMPDNKGEREHDEVSDNRSELDGDVKLDSDVKYEVAGRGKIDESDDYGSVPDDSFIEQASADKDDVQVKEHDEAIDDGTKVTLPDHDAVSQDERLGNVEDKSSSYYSSIEENRDENVVGDMLHSMPDNKGEREHDEVLDNRLDSDVKYEVASRGKIDESDYYGSVPDDSFIEQASTDKDDVQVKEHDEAIGDGTKIPLPDHDAVNQDERLNNVEDKSSSYSSIEENRDENVVSGMPYIMSDNKGEREYDEVLDNRSELDGDVKLDRDVKYEVAGRGKIDESDDYGSVPDDRATFIKQVSTDKDDVQVKEHDEVTDDGTKIPLDGDLKSDYELGTAFVGQASTNENDDVQVKEHDEVTGNGTKIPLDDDLKSDYELGTAFVGQASTNENDDVQVKEHNEAIGDGTKIPLDGDLKSDYEGGTAFVGQASTNENDDVQVKEHNEAIGDGTKISLPDHDAVSQDERLGNVEDKSSGYSSIEDNGDENVVSGMPDSIGSNNKDKKISELLKVQEQYKNQDEKQEQEYDENYNKQDFNVKDNMLNFERQLQDLQKVDNVFIDLDSMKNSKDIKSTFSDEYDLKGKNKSDLKSKNDSNLKGKNESDLKSKNDSDLKDKNESDLKSKNDSDLKDKNESDLKSKNDSNLKGKNESDLKSKNDSDLKDKNESDLKSKNDSDLKGKNESDLKSNNKSTFVESSSKKSSRGILEQQNIYNMQLNDNLDVSKNLNLKIYKGYNKDHKKNNKNNISDKIIMINEKIEHLKQKKESIVDSKELKVIEEEINRLLQEIHLLSGDNIKN</sequence>
<evidence type="ECO:0000256" key="6">
    <source>
        <dbReference type="ARBA" id="ARBA00023136"/>
    </source>
</evidence>
<reference evidence="10 11" key="1">
    <citation type="submission" date="2015-02" db="EMBL/GenBank/DDBJ databases">
        <title>Genome Sequencing of Rickettsiales.</title>
        <authorList>
            <person name="Daugherty S.C."/>
            <person name="Su Q."/>
            <person name="Abolude K."/>
            <person name="Beier-Sexton M."/>
            <person name="Carlyon J.A."/>
            <person name="Carter R."/>
            <person name="Day N.P."/>
            <person name="Dumler S.J."/>
            <person name="Dyachenko V."/>
            <person name="Godinez A."/>
            <person name="Kurtti T.J."/>
            <person name="Lichay M."/>
            <person name="Mullins K.E."/>
            <person name="Ott S."/>
            <person name="Pappas-Brown V."/>
            <person name="Paris D.H."/>
            <person name="Patel P."/>
            <person name="Richards A.L."/>
            <person name="Sadzewicz L."/>
            <person name="Sears K."/>
            <person name="Seidman D."/>
            <person name="Sengamalay N."/>
            <person name="Stenos J."/>
            <person name="Tallon L.J."/>
            <person name="Vincent G."/>
            <person name="Fraser C.M."/>
            <person name="Munderloh U."/>
            <person name="Dunning-Hotopp J.C."/>
        </authorList>
    </citation>
    <scope>NUCLEOTIDE SEQUENCE [LARGE SCALE GENOMIC DNA]</scope>
    <source>
        <strain evidence="10 11">RAC413</strain>
    </source>
</reference>
<evidence type="ECO:0000256" key="8">
    <source>
        <dbReference type="SAM" id="MobiDB-lite"/>
    </source>
</evidence>
<evidence type="ECO:0000256" key="4">
    <source>
        <dbReference type="ARBA" id="ARBA00022729"/>
    </source>
</evidence>
<feature type="compositionally biased region" description="Basic and acidic residues" evidence="8">
    <location>
        <begin position="3737"/>
        <end position="3750"/>
    </location>
</feature>
<feature type="region of interest" description="Disordered" evidence="8">
    <location>
        <begin position="1280"/>
        <end position="1307"/>
    </location>
</feature>
<protein>
    <submittedName>
        <fullName evidence="10">TrbL/VirB6 plasmid conjugal transfer family protein</fullName>
    </submittedName>
</protein>
<evidence type="ECO:0000313" key="10">
    <source>
        <dbReference type="EMBL" id="KJV68978.1"/>
    </source>
</evidence>
<keyword evidence="3 9" id="KW-0812">Transmembrane</keyword>
<evidence type="ECO:0000256" key="1">
    <source>
        <dbReference type="ARBA" id="ARBA00004651"/>
    </source>
</evidence>
<feature type="compositionally biased region" description="Basic and acidic residues" evidence="8">
    <location>
        <begin position="1776"/>
        <end position="1785"/>
    </location>
</feature>
<keyword evidence="7" id="KW-0175">Coiled coil</keyword>
<dbReference type="InterPro" id="IPR007688">
    <property type="entry name" value="Conjugal_tfr_TrbL/VirB6"/>
</dbReference>
<dbReference type="STRING" id="1359163.NLO413_0350"/>
<keyword evidence="11" id="KW-1185">Reference proteome</keyword>
<feature type="region of interest" description="Disordered" evidence="8">
    <location>
        <begin position="1234"/>
        <end position="1260"/>
    </location>
</feature>
<feature type="compositionally biased region" description="Basic and acidic residues" evidence="8">
    <location>
        <begin position="2493"/>
        <end position="2598"/>
    </location>
</feature>
<feature type="transmembrane region" description="Helical" evidence="9">
    <location>
        <begin position="319"/>
        <end position="340"/>
    </location>
</feature>
<dbReference type="GO" id="GO:0005886">
    <property type="term" value="C:plasma membrane"/>
    <property type="evidence" value="ECO:0007669"/>
    <property type="project" value="UniProtKB-SubCell"/>
</dbReference>
<keyword evidence="6 9" id="KW-0472">Membrane</keyword>
<feature type="compositionally biased region" description="Basic and acidic residues" evidence="8">
    <location>
        <begin position="3352"/>
        <end position="3406"/>
    </location>
</feature>
<feature type="region of interest" description="Disordered" evidence="8">
    <location>
        <begin position="3187"/>
        <end position="3621"/>
    </location>
</feature>
<feature type="compositionally biased region" description="Basic and acidic residues" evidence="8">
    <location>
        <begin position="2212"/>
        <end position="2302"/>
    </location>
</feature>
<feature type="compositionally biased region" description="Basic and acidic residues" evidence="8">
    <location>
        <begin position="4097"/>
        <end position="4111"/>
    </location>
</feature>
<feature type="compositionally biased region" description="Basic and acidic residues" evidence="8">
    <location>
        <begin position="3063"/>
        <end position="3150"/>
    </location>
</feature>
<feature type="compositionally biased region" description="Basic and acidic residues" evidence="8">
    <location>
        <begin position="2378"/>
        <end position="2476"/>
    </location>
</feature>
<feature type="compositionally biased region" description="Basic and acidic residues" evidence="8">
    <location>
        <begin position="2045"/>
        <end position="2132"/>
    </location>
</feature>
<feature type="compositionally biased region" description="Basic and acidic residues" evidence="8">
    <location>
        <begin position="4776"/>
        <end position="4795"/>
    </location>
</feature>
<feature type="compositionally biased region" description="Basic and acidic residues" evidence="8">
    <location>
        <begin position="1653"/>
        <end position="1752"/>
    </location>
</feature>
<dbReference type="RefSeq" id="WP_045808795.1">
    <property type="nucleotide sequence ID" value="NZ_LANX01000001.1"/>
</dbReference>
<feature type="region of interest" description="Disordered" evidence="8">
    <location>
        <begin position="3633"/>
        <end position="3676"/>
    </location>
</feature>
<feature type="compositionally biased region" description="Basic and acidic residues" evidence="8">
    <location>
        <begin position="4048"/>
        <end position="4058"/>
    </location>
</feature>
<feature type="compositionally biased region" description="Basic and acidic residues" evidence="8">
    <location>
        <begin position="4451"/>
        <end position="4466"/>
    </location>
</feature>
<feature type="region of interest" description="Disordered" evidence="8">
    <location>
        <begin position="4201"/>
        <end position="4222"/>
    </location>
</feature>
<feature type="transmembrane region" description="Helical" evidence="9">
    <location>
        <begin position="347"/>
        <end position="366"/>
    </location>
</feature>
<feature type="transmembrane region" description="Helical" evidence="9">
    <location>
        <begin position="455"/>
        <end position="478"/>
    </location>
</feature>
<feature type="transmembrane region" description="Helical" evidence="9">
    <location>
        <begin position="742"/>
        <end position="761"/>
    </location>
</feature>
<feature type="compositionally biased region" description="Basic and acidic residues" evidence="8">
    <location>
        <begin position="4385"/>
        <end position="4427"/>
    </location>
</feature>
<feature type="compositionally biased region" description="Basic and acidic residues" evidence="8">
    <location>
        <begin position="4261"/>
        <end position="4277"/>
    </location>
</feature>
<accession>A0A0F3NLN2</accession>
<feature type="region of interest" description="Disordered" evidence="8">
    <location>
        <begin position="3707"/>
        <end position="3819"/>
    </location>
</feature>
<evidence type="ECO:0000256" key="7">
    <source>
        <dbReference type="SAM" id="Coils"/>
    </source>
</evidence>
<dbReference type="GO" id="GO:0030255">
    <property type="term" value="P:protein secretion by the type IV secretion system"/>
    <property type="evidence" value="ECO:0007669"/>
    <property type="project" value="InterPro"/>
</dbReference>
<feature type="region of interest" description="Disordered" evidence="8">
    <location>
        <begin position="939"/>
        <end position="1011"/>
    </location>
</feature>
<feature type="compositionally biased region" description="Basic and acidic residues" evidence="8">
    <location>
        <begin position="1438"/>
        <end position="1457"/>
    </location>
</feature>
<feature type="compositionally biased region" description="Basic and acidic residues" evidence="8">
    <location>
        <begin position="4523"/>
        <end position="4542"/>
    </location>
</feature>
<dbReference type="Proteomes" id="UP000033562">
    <property type="component" value="Unassembled WGS sequence"/>
</dbReference>
<proteinExistence type="inferred from homology"/>
<feature type="compositionally biased region" description="Basic and acidic residues" evidence="8">
    <location>
        <begin position="2782"/>
        <end position="2872"/>
    </location>
</feature>
<name>A0A0F3NLN2_9RICK</name>
<feature type="region of interest" description="Disordered" evidence="8">
    <location>
        <begin position="1776"/>
        <end position="2132"/>
    </location>
</feature>
<feature type="compositionally biased region" description="Basic and acidic residues" evidence="8">
    <location>
        <begin position="1814"/>
        <end position="1912"/>
    </location>
</feature>
<feature type="compositionally biased region" description="Basic and acidic residues" evidence="8">
    <location>
        <begin position="3803"/>
        <end position="3819"/>
    </location>
</feature>
<feature type="compositionally biased region" description="Basic and acidic residues" evidence="8">
    <location>
        <begin position="4899"/>
        <end position="5007"/>
    </location>
</feature>
<feature type="compositionally biased region" description="Basic and acidic residues" evidence="8">
    <location>
        <begin position="3883"/>
        <end position="3964"/>
    </location>
</feature>
<feature type="compositionally biased region" description="Basic and acidic residues" evidence="8">
    <location>
        <begin position="2739"/>
        <end position="2753"/>
    </location>
</feature>
<feature type="compositionally biased region" description="Basic and acidic residues" evidence="8">
    <location>
        <begin position="1537"/>
        <end position="1636"/>
    </location>
</feature>
<feature type="coiled-coil region" evidence="7">
    <location>
        <begin position="5063"/>
        <end position="5113"/>
    </location>
</feature>
<comment type="subcellular location">
    <subcellularLocation>
        <location evidence="1">Cell membrane</location>
        <topology evidence="1">Multi-pass membrane protein</topology>
    </subcellularLocation>
</comment>
<feature type="compositionally biased region" description="Basic and acidic residues" evidence="8">
    <location>
        <begin position="4312"/>
        <end position="4367"/>
    </location>
</feature>
<evidence type="ECO:0000313" key="11">
    <source>
        <dbReference type="Proteomes" id="UP000033562"/>
    </source>
</evidence>
<feature type="compositionally biased region" description="Basic and acidic residues" evidence="8">
    <location>
        <begin position="2335"/>
        <end position="2349"/>
    </location>
</feature>
<feature type="transmembrane region" description="Helical" evidence="9">
    <location>
        <begin position="490"/>
        <end position="515"/>
    </location>
</feature>
<evidence type="ECO:0000256" key="3">
    <source>
        <dbReference type="ARBA" id="ARBA00022692"/>
    </source>
</evidence>
<feature type="region of interest" description="Disordered" evidence="8">
    <location>
        <begin position="3858"/>
        <end position="3989"/>
    </location>
</feature>
<feature type="compositionally biased region" description="Basic and acidic residues" evidence="8">
    <location>
        <begin position="3858"/>
        <end position="3874"/>
    </location>
</feature>
<feature type="compositionally biased region" description="Basic and acidic residues" evidence="8">
    <location>
        <begin position="3651"/>
        <end position="3665"/>
    </location>
</feature>
<keyword evidence="4" id="KW-0732">Signal</keyword>
<gene>
    <name evidence="10" type="ORF">NLO413_0350</name>
</gene>
<feature type="compositionally biased region" description="Basic and acidic residues" evidence="8">
    <location>
        <begin position="3759"/>
        <end position="3778"/>
    </location>
</feature>
<dbReference type="Pfam" id="PF04610">
    <property type="entry name" value="TrbL"/>
    <property type="match status" value="1"/>
</dbReference>
<feature type="region of interest" description="Disordered" evidence="8">
    <location>
        <begin position="1428"/>
        <end position="1758"/>
    </location>
</feature>